<dbReference type="InterPro" id="IPR002035">
    <property type="entry name" value="VWF_A"/>
</dbReference>
<dbReference type="SUPFAM" id="SSF56436">
    <property type="entry name" value="C-type lectin-like"/>
    <property type="match status" value="1"/>
</dbReference>
<dbReference type="Gene3D" id="3.40.50.410">
    <property type="entry name" value="von Willebrand factor, type A domain"/>
    <property type="match status" value="1"/>
</dbReference>
<dbReference type="InterPro" id="IPR016186">
    <property type="entry name" value="C-type_lectin-like/link_sf"/>
</dbReference>
<accession>A0A2A2JNI5</accession>
<dbReference type="PROSITE" id="PS50041">
    <property type="entry name" value="C_TYPE_LECTIN_2"/>
    <property type="match status" value="1"/>
</dbReference>
<dbReference type="PROSITE" id="PS50234">
    <property type="entry name" value="VWFA"/>
    <property type="match status" value="1"/>
</dbReference>
<feature type="domain" description="VWFA" evidence="2">
    <location>
        <begin position="182"/>
        <end position="394"/>
    </location>
</feature>
<feature type="domain" description="C-type lectin" evidence="1">
    <location>
        <begin position="384"/>
        <end position="504"/>
    </location>
</feature>
<organism evidence="3 4">
    <name type="scientific">Diploscapter pachys</name>
    <dbReference type="NCBI Taxonomy" id="2018661"/>
    <lineage>
        <taxon>Eukaryota</taxon>
        <taxon>Metazoa</taxon>
        <taxon>Ecdysozoa</taxon>
        <taxon>Nematoda</taxon>
        <taxon>Chromadorea</taxon>
        <taxon>Rhabditida</taxon>
        <taxon>Rhabditina</taxon>
        <taxon>Rhabditomorpha</taxon>
        <taxon>Rhabditoidea</taxon>
        <taxon>Rhabditidae</taxon>
        <taxon>Diploscapter</taxon>
    </lineage>
</organism>
<dbReference type="InterPro" id="IPR016187">
    <property type="entry name" value="CTDL_fold"/>
</dbReference>
<dbReference type="PANTHER" id="PTHR31024:SF13">
    <property type="entry name" value="C-TYPE LECTIN DOMAIN-CONTAINING PROTEIN 160"/>
    <property type="match status" value="1"/>
</dbReference>
<dbReference type="Pfam" id="PF00092">
    <property type="entry name" value="VWA"/>
    <property type="match status" value="1"/>
</dbReference>
<dbReference type="InterPro" id="IPR001304">
    <property type="entry name" value="C-type_lectin-like"/>
</dbReference>
<dbReference type="AlphaFoldDB" id="A0A2A2JNI5"/>
<evidence type="ECO:0000259" key="2">
    <source>
        <dbReference type="PROSITE" id="PS50234"/>
    </source>
</evidence>
<keyword evidence="4" id="KW-1185">Reference proteome</keyword>
<evidence type="ECO:0000259" key="1">
    <source>
        <dbReference type="PROSITE" id="PS50041"/>
    </source>
</evidence>
<dbReference type="Gene3D" id="3.10.100.10">
    <property type="entry name" value="Mannose-Binding Protein A, subunit A"/>
    <property type="match status" value="1"/>
</dbReference>
<reference evidence="3 4" key="1">
    <citation type="journal article" date="2017" name="Curr. Biol.">
        <title>Genome architecture and evolution of a unichromosomal asexual nematode.</title>
        <authorList>
            <person name="Fradin H."/>
            <person name="Zegar C."/>
            <person name="Gutwein M."/>
            <person name="Lucas J."/>
            <person name="Kovtun M."/>
            <person name="Corcoran D."/>
            <person name="Baugh L.R."/>
            <person name="Kiontke K."/>
            <person name="Gunsalus K."/>
            <person name="Fitch D.H."/>
            <person name="Piano F."/>
        </authorList>
    </citation>
    <scope>NUCLEOTIDE SEQUENCE [LARGE SCALE GENOMIC DNA]</scope>
    <source>
        <strain evidence="3">PF1309</strain>
    </source>
</reference>
<comment type="caution">
    <text evidence="3">The sequence shown here is derived from an EMBL/GenBank/DDBJ whole genome shotgun (WGS) entry which is preliminary data.</text>
</comment>
<name>A0A2A2JNI5_9BILA</name>
<dbReference type="GO" id="GO:0045087">
    <property type="term" value="P:innate immune response"/>
    <property type="evidence" value="ECO:0007669"/>
    <property type="project" value="TreeGrafter"/>
</dbReference>
<dbReference type="InterPro" id="IPR036465">
    <property type="entry name" value="vWFA_dom_sf"/>
</dbReference>
<dbReference type="Proteomes" id="UP000218231">
    <property type="component" value="Unassembled WGS sequence"/>
</dbReference>
<proteinExistence type="predicted"/>
<dbReference type="CDD" id="cd00037">
    <property type="entry name" value="CLECT"/>
    <property type="match status" value="1"/>
</dbReference>
<dbReference type="PANTHER" id="PTHR31024">
    <property type="entry name" value="C-TYPE LECTIN"/>
    <property type="match status" value="1"/>
</dbReference>
<gene>
    <name evidence="3" type="ORF">WR25_21552</name>
</gene>
<dbReference type="SUPFAM" id="SSF53300">
    <property type="entry name" value="vWA-like"/>
    <property type="match status" value="1"/>
</dbReference>
<evidence type="ECO:0000313" key="4">
    <source>
        <dbReference type="Proteomes" id="UP000218231"/>
    </source>
</evidence>
<evidence type="ECO:0008006" key="5">
    <source>
        <dbReference type="Google" id="ProtNLM"/>
    </source>
</evidence>
<sequence length="550" mass="61750">MGTTDNSVQEIYMVMNLTSNWTPSQTGLRVAAIGLSIANEVSYTAYLTTYQDLFNNLDRMRKQTTQFGLYPATFSENKNDIQSQAAKTQLIKYAGFELTIVGIGIDKSLYDGIAYHKFIPMTMSQLFHYTEAFLDELVNDGICLWDNGWPTTPAQICTTSTSTPKPTTTPTTKPASPVKTVDIMFVIDTSASMTEDALFEVIADIVTLTAGMNFDHRDPMSVRIGVVAFNKDAEVVYPLGHHKDFQSFADDMFSEKKLKPTQVVELNLREGLEVAHGHLVQHGREKVQKAIFLYSSAYTEAGNDNALQAAVNIKESGIYIITVAYVEDGDNPYGVEELGKLASPRMNLTSLDPRGVVGPAQDALCQVNCFCPTNWEQLVVANRNFGECYFLNNIAANWVAGNIECTNMSPHKEGQLALINSGVKSETLQAIAIKRWKEEGMTVPLNYLIGLKYDDASKRYIWEGGITNLNYTDWEEGYPKLDEGKCVATYLNIYGQMKWKNLDCITKSSFPMCQISTCDSEHYCPPNMITDIYDRMRMKKPLIRRLRQYY</sequence>
<dbReference type="SMART" id="SM00034">
    <property type="entry name" value="CLECT"/>
    <property type="match status" value="1"/>
</dbReference>
<dbReference type="OrthoDB" id="5859227at2759"/>
<dbReference type="SMART" id="SM00327">
    <property type="entry name" value="VWA"/>
    <property type="match status" value="1"/>
</dbReference>
<evidence type="ECO:0000313" key="3">
    <source>
        <dbReference type="EMBL" id="PAV63258.1"/>
    </source>
</evidence>
<protein>
    <recommendedName>
        <fullName evidence="5">C-type lectin domain-containing protein</fullName>
    </recommendedName>
</protein>
<dbReference type="EMBL" id="LIAE01010319">
    <property type="protein sequence ID" value="PAV63258.1"/>
    <property type="molecule type" value="Genomic_DNA"/>
</dbReference>